<dbReference type="SMART" id="SM00086">
    <property type="entry name" value="PAC"/>
    <property type="match status" value="1"/>
</dbReference>
<accession>B6BMH5</accession>
<dbReference type="PROSITE" id="PS50113">
    <property type="entry name" value="PAC"/>
    <property type="match status" value="1"/>
</dbReference>
<evidence type="ECO:0000259" key="3">
    <source>
        <dbReference type="PROSITE" id="PS50113"/>
    </source>
</evidence>
<evidence type="ECO:0000313" key="5">
    <source>
        <dbReference type="Proteomes" id="UP000006431"/>
    </source>
</evidence>
<dbReference type="RefSeq" id="WP_008339054.1">
    <property type="nucleotide sequence ID" value="NZ_AFRZ01000001.1"/>
</dbReference>
<comment type="caution">
    <text evidence="4">The sequence shown here is derived from an EMBL/GenBank/DDBJ whole genome shotgun (WGS) entry which is preliminary data.</text>
</comment>
<dbReference type="GO" id="GO:0016791">
    <property type="term" value="F:phosphatase activity"/>
    <property type="evidence" value="ECO:0007669"/>
    <property type="project" value="TreeGrafter"/>
</dbReference>
<dbReference type="OrthoDB" id="9765776at2"/>
<dbReference type="PANTHER" id="PTHR43156">
    <property type="entry name" value="STAGE II SPORULATION PROTEIN E-RELATED"/>
    <property type="match status" value="1"/>
</dbReference>
<keyword evidence="5" id="KW-1185">Reference proteome</keyword>
<dbReference type="InterPro" id="IPR052016">
    <property type="entry name" value="Bact_Sigma-Reg"/>
</dbReference>
<dbReference type="Pfam" id="PF13426">
    <property type="entry name" value="PAS_9"/>
    <property type="match status" value="1"/>
</dbReference>
<dbReference type="PANTHER" id="PTHR43156:SF2">
    <property type="entry name" value="STAGE II SPORULATION PROTEIN E"/>
    <property type="match status" value="1"/>
</dbReference>
<dbReference type="InterPro" id="IPR000700">
    <property type="entry name" value="PAS-assoc_C"/>
</dbReference>
<dbReference type="Pfam" id="PF07228">
    <property type="entry name" value="SpoIIE"/>
    <property type="match status" value="1"/>
</dbReference>
<organism evidence="4 5">
    <name type="scientific">Sulfurimonas gotlandica (strain DSM 19862 / JCM 16533 / GD1)</name>
    <dbReference type="NCBI Taxonomy" id="929558"/>
    <lineage>
        <taxon>Bacteria</taxon>
        <taxon>Pseudomonadati</taxon>
        <taxon>Campylobacterota</taxon>
        <taxon>Epsilonproteobacteria</taxon>
        <taxon>Campylobacterales</taxon>
        <taxon>Sulfurimonadaceae</taxon>
        <taxon>Sulfurimonas</taxon>
    </lineage>
</organism>
<dbReference type="PROSITE" id="PS50112">
    <property type="entry name" value="PAS"/>
    <property type="match status" value="1"/>
</dbReference>
<dbReference type="STRING" id="929558.SMGD1_0719"/>
<dbReference type="SMART" id="SM00331">
    <property type="entry name" value="PP2C_SIG"/>
    <property type="match status" value="1"/>
</dbReference>
<protein>
    <submittedName>
        <fullName evidence="4">Protein containing PAS domain</fullName>
    </submittedName>
</protein>
<name>B6BMH5_SULGG</name>
<dbReference type="NCBIfam" id="TIGR00229">
    <property type="entry name" value="sensory_box"/>
    <property type="match status" value="1"/>
</dbReference>
<dbReference type="InterPro" id="IPR035965">
    <property type="entry name" value="PAS-like_dom_sf"/>
</dbReference>
<sequence length="361" mass="41007">MKDCQSNILEQYRYIVDETSIVSKSDLLGTITYVNNKFLETTGYSAGELLGQPHSILRNPDTPSSVFKELWDIIQAKKIWRGILENIKKDGSKYTVEASIYPILNCDGNVMEYISIRHDITELKELNLKNEMLREYDISQQNAAREKLEAGIVNELDAKSCKVIYHPSDILCGDFYSLFKREDGSIFIYLLDGQGHGVSPALTVFAASATIKELVKGKGGLKKICKKLFPTIRTFLGELEQLSYIMIMINPKGDKLSYASGGMYPFKLKNKKDIIRIKANNLPFMDFSDIPEVSKIDIPGWKSVMLYSDGLVEHAKKDEDHFLPRRLINDPSLIDYTANSLNKYEFSDDVTLIHLENNFNS</sequence>
<dbReference type="EMBL" id="AFRZ01000001">
    <property type="protein sequence ID" value="EHP29246.1"/>
    <property type="molecule type" value="Genomic_DNA"/>
</dbReference>
<dbReference type="eggNOG" id="COG3829">
    <property type="taxonomic scope" value="Bacteria"/>
</dbReference>
<evidence type="ECO:0000259" key="2">
    <source>
        <dbReference type="PROSITE" id="PS50112"/>
    </source>
</evidence>
<accession>H1FWK5</accession>
<dbReference type="AlphaFoldDB" id="B6BMH5"/>
<dbReference type="Gene3D" id="3.60.40.10">
    <property type="entry name" value="PPM-type phosphatase domain"/>
    <property type="match status" value="1"/>
</dbReference>
<dbReference type="InterPro" id="IPR001932">
    <property type="entry name" value="PPM-type_phosphatase-like_dom"/>
</dbReference>
<dbReference type="CDD" id="cd00130">
    <property type="entry name" value="PAS"/>
    <property type="match status" value="1"/>
</dbReference>
<evidence type="ECO:0000313" key="4">
    <source>
        <dbReference type="EMBL" id="EHP29246.1"/>
    </source>
</evidence>
<gene>
    <name evidence="4" type="ORF">SMGD1_0719</name>
</gene>
<evidence type="ECO:0000256" key="1">
    <source>
        <dbReference type="ARBA" id="ARBA00022801"/>
    </source>
</evidence>
<dbReference type="InterPro" id="IPR001610">
    <property type="entry name" value="PAC"/>
</dbReference>
<dbReference type="Proteomes" id="UP000006431">
    <property type="component" value="Unassembled WGS sequence"/>
</dbReference>
<feature type="domain" description="PAC" evidence="3">
    <location>
        <begin position="77"/>
        <end position="132"/>
    </location>
</feature>
<feature type="domain" description="PAS" evidence="2">
    <location>
        <begin position="26"/>
        <end position="77"/>
    </location>
</feature>
<dbReference type="Gene3D" id="3.30.450.20">
    <property type="entry name" value="PAS domain"/>
    <property type="match status" value="1"/>
</dbReference>
<keyword evidence="1" id="KW-0378">Hydrolase</keyword>
<dbReference type="PATRIC" id="fig|929558.5.peg.718"/>
<dbReference type="InterPro" id="IPR036457">
    <property type="entry name" value="PPM-type-like_dom_sf"/>
</dbReference>
<proteinExistence type="predicted"/>
<dbReference type="SUPFAM" id="SSF55785">
    <property type="entry name" value="PYP-like sensor domain (PAS domain)"/>
    <property type="match status" value="1"/>
</dbReference>
<dbReference type="eggNOG" id="COG2208">
    <property type="taxonomic scope" value="Bacteria"/>
</dbReference>
<dbReference type="InterPro" id="IPR000014">
    <property type="entry name" value="PAS"/>
</dbReference>
<dbReference type="HOGENOM" id="CLU_767108_0_0_7"/>
<reference evidence="4 5" key="1">
    <citation type="journal article" date="2012" name="Proc. Natl. Acad. Sci. U.S.A.">
        <title>Genome and physiology of a model Epsilonproteobacterium responsible for sulfide detoxification in marine oxygen depletion zones.</title>
        <authorList>
            <person name="Grote J."/>
            <person name="Schott T."/>
            <person name="Bruckner C.G."/>
            <person name="Glockner F.O."/>
            <person name="Jost G."/>
            <person name="Teeling H."/>
            <person name="Labrenz M."/>
            <person name="Jurgens K."/>
        </authorList>
    </citation>
    <scope>NUCLEOTIDE SEQUENCE [LARGE SCALE GENOMIC DNA]</scope>
    <source>
        <strain evidence="4 5">GD1</strain>
    </source>
</reference>